<name>A0AAV6FZU1_9TELE</name>
<reference evidence="3" key="1">
    <citation type="submission" date="2020-10" db="EMBL/GenBank/DDBJ databases">
        <title>Chromosome-scale genome assembly of the Allis shad, Alosa alosa.</title>
        <authorList>
            <person name="Margot Z."/>
            <person name="Christophe K."/>
            <person name="Cabau C."/>
            <person name="Louis A."/>
            <person name="Berthelot C."/>
            <person name="Parey E."/>
            <person name="Roest Crollius H."/>
            <person name="Montfort J."/>
            <person name="Robinson-Rechavi M."/>
            <person name="Bucao C."/>
            <person name="Bouchez O."/>
            <person name="Gislard M."/>
            <person name="Lluch J."/>
            <person name="Milhes M."/>
            <person name="Lampietro C."/>
            <person name="Lopez Roques C."/>
            <person name="Donnadieu C."/>
            <person name="Braasch I."/>
            <person name="Desvignes T."/>
            <person name="Postlethwait J."/>
            <person name="Bobe J."/>
            <person name="Guiguen Y."/>
        </authorList>
    </citation>
    <scope>NUCLEOTIDE SEQUENCE</scope>
    <source>
        <strain evidence="3">M-15738</strain>
        <tissue evidence="3">Blood</tissue>
    </source>
</reference>
<dbReference type="InterPro" id="IPR023246">
    <property type="entry name" value="AUTS2"/>
</dbReference>
<feature type="region of interest" description="Disordered" evidence="2">
    <location>
        <begin position="136"/>
        <end position="194"/>
    </location>
</feature>
<feature type="compositionally biased region" description="Low complexity" evidence="2">
    <location>
        <begin position="139"/>
        <end position="150"/>
    </location>
</feature>
<keyword evidence="4" id="KW-1185">Reference proteome</keyword>
<dbReference type="Pfam" id="PF15336">
    <property type="entry name" value="Auts2"/>
    <property type="match status" value="1"/>
</dbReference>
<protein>
    <submittedName>
        <fullName evidence="3">Uncharacterized protein</fullName>
    </submittedName>
</protein>
<gene>
    <name evidence="3" type="ORF">AALO_G00211420</name>
</gene>
<organism evidence="3 4">
    <name type="scientific">Alosa alosa</name>
    <name type="common">allis shad</name>
    <dbReference type="NCBI Taxonomy" id="278164"/>
    <lineage>
        <taxon>Eukaryota</taxon>
        <taxon>Metazoa</taxon>
        <taxon>Chordata</taxon>
        <taxon>Craniata</taxon>
        <taxon>Vertebrata</taxon>
        <taxon>Euteleostomi</taxon>
        <taxon>Actinopterygii</taxon>
        <taxon>Neopterygii</taxon>
        <taxon>Teleostei</taxon>
        <taxon>Clupei</taxon>
        <taxon>Clupeiformes</taxon>
        <taxon>Clupeoidei</taxon>
        <taxon>Clupeidae</taxon>
        <taxon>Alosa</taxon>
    </lineage>
</organism>
<evidence type="ECO:0000256" key="2">
    <source>
        <dbReference type="SAM" id="MobiDB-lite"/>
    </source>
</evidence>
<keyword evidence="1" id="KW-0597">Phosphoprotein</keyword>
<evidence type="ECO:0000313" key="4">
    <source>
        <dbReference type="Proteomes" id="UP000823561"/>
    </source>
</evidence>
<evidence type="ECO:0000313" key="3">
    <source>
        <dbReference type="EMBL" id="KAG5268333.1"/>
    </source>
</evidence>
<dbReference type="PANTHER" id="PTHR14429:SF22">
    <property type="entry name" value="AGAP013055-PA"/>
    <property type="match status" value="1"/>
</dbReference>
<dbReference type="Proteomes" id="UP000823561">
    <property type="component" value="Chromosome 16"/>
</dbReference>
<feature type="compositionally biased region" description="Polar residues" evidence="2">
    <location>
        <begin position="155"/>
        <end position="175"/>
    </location>
</feature>
<dbReference type="PANTHER" id="PTHR14429">
    <property type="entry name" value="FIBROSIN FAMILY MEMBER"/>
    <property type="match status" value="1"/>
</dbReference>
<dbReference type="EMBL" id="JADWDJ010000016">
    <property type="protein sequence ID" value="KAG5268333.1"/>
    <property type="molecule type" value="Genomic_DNA"/>
</dbReference>
<comment type="caution">
    <text evidence="3">The sequence shown here is derived from an EMBL/GenBank/DDBJ whole genome shotgun (WGS) entry which is preliminary data.</text>
</comment>
<proteinExistence type="predicted"/>
<evidence type="ECO:0000256" key="1">
    <source>
        <dbReference type="ARBA" id="ARBA00022553"/>
    </source>
</evidence>
<feature type="region of interest" description="Disordered" evidence="2">
    <location>
        <begin position="101"/>
        <end position="122"/>
    </location>
</feature>
<sequence>MHVTIAWKVYSHQQKVKQQMSPETHELDCGLQQGQKPHPLRPFALGPLQPHDLPHPSLLLARTGSTHLSVPVSGPPAGPPLGSFLPPQIVHQDRRISDLSRTTESWSRLQHPPSPFPTAPQGLGIKAQQHMRSSVQRHLMSSSPMPLMSSAKRPLTSSAQMHLTQRSVFKVPSSQDRAEHGGLGESTHSKPLTS</sequence>
<accession>A0AAV6FZU1</accession>
<dbReference type="AlphaFoldDB" id="A0AAV6FZU1"/>